<organism evidence="5 6">
    <name type="scientific">Bosea psychrotolerans</name>
    <dbReference type="NCBI Taxonomy" id="1871628"/>
    <lineage>
        <taxon>Bacteria</taxon>
        <taxon>Pseudomonadati</taxon>
        <taxon>Pseudomonadota</taxon>
        <taxon>Alphaproteobacteria</taxon>
        <taxon>Hyphomicrobiales</taxon>
        <taxon>Boseaceae</taxon>
        <taxon>Bosea</taxon>
    </lineage>
</organism>
<accession>A0A2S4MG01</accession>
<evidence type="ECO:0000313" key="5">
    <source>
        <dbReference type="EMBL" id="POR53357.1"/>
    </source>
</evidence>
<evidence type="ECO:0000313" key="6">
    <source>
        <dbReference type="Proteomes" id="UP000236919"/>
    </source>
</evidence>
<dbReference type="PANTHER" id="PTHR40661">
    <property type="match status" value="1"/>
</dbReference>
<evidence type="ECO:0000256" key="3">
    <source>
        <dbReference type="ARBA" id="ARBA00023163"/>
    </source>
</evidence>
<evidence type="ECO:0000256" key="1">
    <source>
        <dbReference type="ARBA" id="ARBA00023015"/>
    </source>
</evidence>
<evidence type="ECO:0000256" key="2">
    <source>
        <dbReference type="ARBA" id="ARBA00023125"/>
    </source>
</evidence>
<dbReference type="AlphaFoldDB" id="A0A2S4MG01"/>
<keyword evidence="6" id="KW-1185">Reference proteome</keyword>
<dbReference type="GO" id="GO:0003677">
    <property type="term" value="F:DNA binding"/>
    <property type="evidence" value="ECO:0007669"/>
    <property type="project" value="UniProtKB-KW"/>
</dbReference>
<dbReference type="Proteomes" id="UP000236919">
    <property type="component" value="Unassembled WGS sequence"/>
</dbReference>
<keyword evidence="1" id="KW-0805">Transcription regulation</keyword>
<keyword evidence="2" id="KW-0238">DNA-binding</keyword>
<dbReference type="InterPro" id="IPR039418">
    <property type="entry name" value="LexA-like"/>
</dbReference>
<dbReference type="Gene3D" id="2.10.109.10">
    <property type="entry name" value="Umud Fragment, subunit A"/>
    <property type="match status" value="1"/>
</dbReference>
<keyword evidence="3" id="KW-0804">Transcription</keyword>
<dbReference type="CDD" id="cd06529">
    <property type="entry name" value="S24_LexA-like"/>
    <property type="match status" value="1"/>
</dbReference>
<proteinExistence type="predicted"/>
<dbReference type="Pfam" id="PF00717">
    <property type="entry name" value="Peptidase_S24"/>
    <property type="match status" value="1"/>
</dbReference>
<comment type="caution">
    <text evidence="5">The sequence shown here is derived from an EMBL/GenBank/DDBJ whole genome shotgun (WGS) entry which is preliminary data.</text>
</comment>
<feature type="domain" description="Peptidase S24/S26A/S26B/S26C" evidence="4">
    <location>
        <begin position="100"/>
        <end position="219"/>
    </location>
</feature>
<gene>
    <name evidence="5" type="ORF">CYD53_104334</name>
</gene>
<protein>
    <submittedName>
        <fullName evidence="5">Phage repressor protein C with HTH and peptisase S24 domain</fullName>
    </submittedName>
</protein>
<dbReference type="InterPro" id="IPR015927">
    <property type="entry name" value="Peptidase_S24_S26A/B/C"/>
</dbReference>
<sequence length="223" mass="23921">MSQPNGNIWNEASAMLSHEQIWSAIDALAQRYGFTASGLARKAGLDATTFNRSKRVGPDGRERWPSTESIAKILAATGASLDEFMSVVMRRGPAPSRTIPLIGFAQAGSGGVFDADGFPVGAGWEEVAFPGVADEKAYALEIAGDSMLPLYRDGDTIIVSPNATVRRGDRVVVKTAEGEVLVKQLRRQTARTVELASLNPEQADRVLGLSEIAFMARVVWASQ</sequence>
<name>A0A2S4MG01_9HYPH</name>
<reference evidence="5 6" key="1">
    <citation type="submission" date="2018-01" db="EMBL/GenBank/DDBJ databases">
        <title>Genomic Encyclopedia of Type Strains, Phase III (KMG-III): the genomes of soil and plant-associated and newly described type strains.</title>
        <authorList>
            <person name="Whitman W."/>
        </authorList>
    </citation>
    <scope>NUCLEOTIDE SEQUENCE [LARGE SCALE GENOMIC DNA]</scope>
    <source>
        <strain evidence="5 6">1131</strain>
    </source>
</reference>
<evidence type="ECO:0000259" key="4">
    <source>
        <dbReference type="Pfam" id="PF00717"/>
    </source>
</evidence>
<dbReference type="SUPFAM" id="SSF51306">
    <property type="entry name" value="LexA/Signal peptidase"/>
    <property type="match status" value="1"/>
</dbReference>
<dbReference type="EMBL" id="PQFZ01000004">
    <property type="protein sequence ID" value="POR53357.1"/>
    <property type="molecule type" value="Genomic_DNA"/>
</dbReference>
<dbReference type="InterPro" id="IPR036286">
    <property type="entry name" value="LexA/Signal_pep-like_sf"/>
</dbReference>
<dbReference type="PANTHER" id="PTHR40661:SF3">
    <property type="entry name" value="FELS-1 PROPHAGE TRANSCRIPTIONAL REGULATOR"/>
    <property type="match status" value="1"/>
</dbReference>